<sequence>EVKPYTSFGELIETAEGVRIKGLGPAASIHTRLQFTALAWLSSMTSAALIPAAAHGKSHGGTGVARRWKVTGEVLLSTKRADERSGPATGWLGCLLKIHATISAKRRSPVKGCCSQHESADKGAVMVNRRRRMTGRWFAQI</sequence>
<comment type="caution">
    <text evidence="1">The sequence shown here is derived from an EMBL/GenBank/DDBJ whole genome shotgun (WGS) entry which is preliminary data.</text>
</comment>
<gene>
    <name evidence="1" type="ORF">STAS_26088</name>
</gene>
<keyword evidence="2" id="KW-1185">Reference proteome</keyword>
<proteinExistence type="predicted"/>
<dbReference type="AlphaFoldDB" id="A0A5A7QUH1"/>
<accession>A0A5A7QUH1</accession>
<feature type="non-terminal residue" evidence="1">
    <location>
        <position position="1"/>
    </location>
</feature>
<evidence type="ECO:0000313" key="1">
    <source>
        <dbReference type="EMBL" id="GER48884.1"/>
    </source>
</evidence>
<dbReference type="EMBL" id="BKCP01008373">
    <property type="protein sequence ID" value="GER48884.1"/>
    <property type="molecule type" value="Genomic_DNA"/>
</dbReference>
<dbReference type="Proteomes" id="UP000325081">
    <property type="component" value="Unassembled WGS sequence"/>
</dbReference>
<name>A0A5A7QUH1_STRAF</name>
<organism evidence="1 2">
    <name type="scientific">Striga asiatica</name>
    <name type="common">Asiatic witchweed</name>
    <name type="synonym">Buchnera asiatica</name>
    <dbReference type="NCBI Taxonomy" id="4170"/>
    <lineage>
        <taxon>Eukaryota</taxon>
        <taxon>Viridiplantae</taxon>
        <taxon>Streptophyta</taxon>
        <taxon>Embryophyta</taxon>
        <taxon>Tracheophyta</taxon>
        <taxon>Spermatophyta</taxon>
        <taxon>Magnoliopsida</taxon>
        <taxon>eudicotyledons</taxon>
        <taxon>Gunneridae</taxon>
        <taxon>Pentapetalae</taxon>
        <taxon>asterids</taxon>
        <taxon>lamiids</taxon>
        <taxon>Lamiales</taxon>
        <taxon>Orobanchaceae</taxon>
        <taxon>Buchnereae</taxon>
        <taxon>Striga</taxon>
    </lineage>
</organism>
<reference evidence="2" key="1">
    <citation type="journal article" date="2019" name="Curr. Biol.">
        <title>Genome Sequence of Striga asiatica Provides Insight into the Evolution of Plant Parasitism.</title>
        <authorList>
            <person name="Yoshida S."/>
            <person name="Kim S."/>
            <person name="Wafula E.K."/>
            <person name="Tanskanen J."/>
            <person name="Kim Y.M."/>
            <person name="Honaas L."/>
            <person name="Yang Z."/>
            <person name="Spallek T."/>
            <person name="Conn C.E."/>
            <person name="Ichihashi Y."/>
            <person name="Cheong K."/>
            <person name="Cui S."/>
            <person name="Der J.P."/>
            <person name="Gundlach H."/>
            <person name="Jiao Y."/>
            <person name="Hori C."/>
            <person name="Ishida J.K."/>
            <person name="Kasahara H."/>
            <person name="Kiba T."/>
            <person name="Kim M.S."/>
            <person name="Koo N."/>
            <person name="Laohavisit A."/>
            <person name="Lee Y.H."/>
            <person name="Lumba S."/>
            <person name="McCourt P."/>
            <person name="Mortimer J.C."/>
            <person name="Mutuku J.M."/>
            <person name="Nomura T."/>
            <person name="Sasaki-Sekimoto Y."/>
            <person name="Seto Y."/>
            <person name="Wang Y."/>
            <person name="Wakatake T."/>
            <person name="Sakakibara H."/>
            <person name="Demura T."/>
            <person name="Yamaguchi S."/>
            <person name="Yoneyama K."/>
            <person name="Manabe R.I."/>
            <person name="Nelson D.C."/>
            <person name="Schulman A.H."/>
            <person name="Timko M.P."/>
            <person name="dePamphilis C.W."/>
            <person name="Choi D."/>
            <person name="Shirasu K."/>
        </authorList>
    </citation>
    <scope>NUCLEOTIDE SEQUENCE [LARGE SCALE GENOMIC DNA]</scope>
    <source>
        <strain evidence="2">cv. UVA1</strain>
    </source>
</reference>
<evidence type="ECO:0000313" key="2">
    <source>
        <dbReference type="Proteomes" id="UP000325081"/>
    </source>
</evidence>
<protein>
    <submittedName>
        <fullName evidence="1">Tetratricopeptide repeat protein</fullName>
    </submittedName>
</protein>